<feature type="region of interest" description="Disordered" evidence="1">
    <location>
        <begin position="572"/>
        <end position="599"/>
    </location>
</feature>
<dbReference type="Pfam" id="PF14643">
    <property type="entry name" value="DUF4455"/>
    <property type="match status" value="1"/>
</dbReference>
<feature type="compositionally biased region" description="Low complexity" evidence="1">
    <location>
        <begin position="1070"/>
        <end position="1081"/>
    </location>
</feature>
<evidence type="ECO:0008006" key="6">
    <source>
        <dbReference type="Google" id="ProtNLM"/>
    </source>
</evidence>
<name>A0A1D1VMM4_RAMVA</name>
<comment type="caution">
    <text evidence="4">The sequence shown here is derived from an EMBL/GenBank/DDBJ whole genome shotgun (WGS) entry which is preliminary data.</text>
</comment>
<accession>A0A1D1VMM4</accession>
<feature type="domain" description="DUF4455" evidence="2">
    <location>
        <begin position="113"/>
        <end position="505"/>
    </location>
</feature>
<reference evidence="4 5" key="1">
    <citation type="journal article" date="2016" name="Nat. Commun.">
        <title>Extremotolerant tardigrade genome and improved radiotolerance of human cultured cells by tardigrade-unique protein.</title>
        <authorList>
            <person name="Hashimoto T."/>
            <person name="Horikawa D.D."/>
            <person name="Saito Y."/>
            <person name="Kuwahara H."/>
            <person name="Kozuka-Hata H."/>
            <person name="Shin-I T."/>
            <person name="Minakuchi Y."/>
            <person name="Ohishi K."/>
            <person name="Motoyama A."/>
            <person name="Aizu T."/>
            <person name="Enomoto A."/>
            <person name="Kondo K."/>
            <person name="Tanaka S."/>
            <person name="Hara Y."/>
            <person name="Koshikawa S."/>
            <person name="Sagara H."/>
            <person name="Miura T."/>
            <person name="Yokobori S."/>
            <person name="Miyagawa K."/>
            <person name="Suzuki Y."/>
            <person name="Kubo T."/>
            <person name="Oyama M."/>
            <person name="Kohara Y."/>
            <person name="Fujiyama A."/>
            <person name="Arakawa K."/>
            <person name="Katayama T."/>
            <person name="Toyoda A."/>
            <person name="Kunieda T."/>
        </authorList>
    </citation>
    <scope>NUCLEOTIDE SEQUENCE [LARGE SCALE GENOMIC DNA]</scope>
    <source>
        <strain evidence="4 5">YOKOZUNA-1</strain>
    </source>
</reference>
<feature type="region of interest" description="Disordered" evidence="1">
    <location>
        <begin position="1065"/>
        <end position="1089"/>
    </location>
</feature>
<organism evidence="4 5">
    <name type="scientific">Ramazzottius varieornatus</name>
    <name type="common">Water bear</name>
    <name type="synonym">Tardigrade</name>
    <dbReference type="NCBI Taxonomy" id="947166"/>
    <lineage>
        <taxon>Eukaryota</taxon>
        <taxon>Metazoa</taxon>
        <taxon>Ecdysozoa</taxon>
        <taxon>Tardigrada</taxon>
        <taxon>Eutardigrada</taxon>
        <taxon>Parachela</taxon>
        <taxon>Hypsibioidea</taxon>
        <taxon>Ramazzottiidae</taxon>
        <taxon>Ramazzottius</taxon>
    </lineage>
</organism>
<evidence type="ECO:0000313" key="4">
    <source>
        <dbReference type="EMBL" id="GAU99748.1"/>
    </source>
</evidence>
<evidence type="ECO:0000313" key="5">
    <source>
        <dbReference type="Proteomes" id="UP000186922"/>
    </source>
</evidence>
<evidence type="ECO:0000259" key="3">
    <source>
        <dbReference type="Pfam" id="PF14644"/>
    </source>
</evidence>
<feature type="domain" description="DUF4456" evidence="3">
    <location>
        <begin position="1133"/>
        <end position="1228"/>
    </location>
</feature>
<feature type="region of interest" description="Disordered" evidence="1">
    <location>
        <begin position="516"/>
        <end position="546"/>
    </location>
</feature>
<dbReference type="InterPro" id="IPR027914">
    <property type="entry name" value="DUF4456"/>
</dbReference>
<feature type="region of interest" description="Disordered" evidence="1">
    <location>
        <begin position="970"/>
        <end position="1014"/>
    </location>
</feature>
<feature type="region of interest" description="Disordered" evidence="1">
    <location>
        <begin position="1030"/>
        <end position="1053"/>
    </location>
</feature>
<gene>
    <name evidence="4" type="primary">RvY_10702-1</name>
    <name evidence="4" type="synonym">RvY_10702.1</name>
    <name evidence="4" type="ORF">RvY_10702</name>
</gene>
<evidence type="ECO:0000256" key="1">
    <source>
        <dbReference type="SAM" id="MobiDB-lite"/>
    </source>
</evidence>
<proteinExistence type="predicted"/>
<dbReference type="InterPro" id="IPR028089">
    <property type="entry name" value="DUF4455"/>
</dbReference>
<sequence>MGDKENQEVAFLVQLLPDNYAPSKDFTGISTRIYERRKAFFGDQSSLLCKELDIVGIEIEEKLTCCLKTLNNFIALNEAELDKLASDSDPRDRPVNEQEAYGQGARFSLAEFDECTKRAKELIKCRRDLIEQTQAVVESLENHRAKEITKLFDVYVPRILEGSHLLQEDACRIMEQEMLAINQVILRNRRAYIALFEQLSAQAAYREKACVETFKLHKLEWKELEVRRAIEKMGEALESHCKLDQSHVDALLEPTRKYQEDLAWKKAGIVAELENLVPPAVTVSKCRKWVEDMEAVISEIYDTALEGVLKVRKYIEDRHLNYFDEVVKLADLLKKNLQFSGEDIRFSFAEPCLFMSASRQAQFDNDLQYYTWELNVKMDEEIRDVQSVFGFCHGATWHWELHLTSVAKAETFLDAQLEKQRTLLKTMYDAKTAPKLRTILEALRRAGTSATVVTQQTAAGSAAKEVDGQLRDSWKKSLTYFGSYPSIVRVLMKGYEERLCAYMQVSMKKSIVAPAIEPFSPSQPPPPPKTDLNSKPTGRKLPDIPVDGEEKASLLSFGITPADEENLGIRMKGLPIFPDDPRPKPLPETLSTPSGVTFEPRPSTIEECFRFGVFSQALLPKGQAAPHTDSNQTLLIETASQADMTKDVNVTTYVPKKLGLLNLDALVERSKMSSKLLVEETKHGLTRKFLIHLAEQWTALLTSSSNSFLETKKEAFELEMQTRLRCSALRVTVFVEAVARQRLEELTAHEDAYKDMETAVTTAIAELRTADLAGINQKLNDRLTGVKDTLAVIEKGLLNASRQAQIDQLKKRAQMFQDGGNYSPDEAKKFEQLFGKLIEKTAQGEKSFGTECQQIELKRKTAVDMLVNKSMEKVPAHETDVEAVRVLTGILARAQAEIKKHAALVNTEYADVKGKMNYLRGVLAALRRNVTTAEIDADNVLLKLTGLLQETRACCGQLGCIGSTWPVPATSSVPETPKSPTAAPRNIASAQSARSAKGANPPQLPPTEPALVRQPTVTSFLLGSTRRSKIGAPLKAHPPVPTDFQLSTSDGPVPLVQPRIPVPMDGRPITSSAPKTAPSSAVGLKGNDSLTEKKGAKSLEKYNVFGDTVLPGARTFLERVHVVCWQVLDESLTASKAYHQARGTRPVTRPNLIPNSLEETVERLCRKLLNYLTQSEEFAALMADRYREMASGLMDLIVDLAPLIFRHLLGRFFQELVLKSKLIKDKYGDDCRRISDARQDIDDLGIPIQLIRQNDIQELLKFFVASNKADWLNELQTLSEDFLRKLKSAIEKLFEAADLLITSEELQTPVAPPTLTICAQSRRSVVSPVDDPRRSTVGQTWKAFDISGIVEQPDETLCFCDISCEKTTLAHLAVDDARHRIFSEFLQQFDIRKEETAFFDRVPYKKPEAEQKECVESQLKRLEILDKIHNVKQRI</sequence>
<dbReference type="Pfam" id="PF14644">
    <property type="entry name" value="DUF4456"/>
    <property type="match status" value="1"/>
</dbReference>
<protein>
    <recommendedName>
        <fullName evidence="6">DUF4456 domain-containing protein</fullName>
    </recommendedName>
</protein>
<dbReference type="STRING" id="947166.A0A1D1VMM4"/>
<dbReference type="Proteomes" id="UP000186922">
    <property type="component" value="Unassembled WGS sequence"/>
</dbReference>
<dbReference type="EMBL" id="BDGG01000005">
    <property type="protein sequence ID" value="GAU99748.1"/>
    <property type="molecule type" value="Genomic_DNA"/>
</dbReference>
<keyword evidence="5" id="KW-1185">Reference proteome</keyword>
<evidence type="ECO:0000259" key="2">
    <source>
        <dbReference type="Pfam" id="PF14643"/>
    </source>
</evidence>
<dbReference type="OrthoDB" id="431588at2759"/>